<name>A0A1F7I8A9_9BACT</name>
<dbReference type="Pfam" id="PF20221">
    <property type="entry name" value="DUF6580"/>
    <property type="match status" value="1"/>
</dbReference>
<feature type="transmembrane region" description="Helical" evidence="1">
    <location>
        <begin position="69"/>
        <end position="89"/>
    </location>
</feature>
<dbReference type="InterPro" id="IPR046487">
    <property type="entry name" value="DUF6580"/>
</dbReference>
<comment type="caution">
    <text evidence="2">The sequence shown here is derived from an EMBL/GenBank/DDBJ whole genome shotgun (WGS) entry which is preliminary data.</text>
</comment>
<dbReference type="AlphaFoldDB" id="A0A1F7I8A9"/>
<feature type="transmembrane region" description="Helical" evidence="1">
    <location>
        <begin position="12"/>
        <end position="29"/>
    </location>
</feature>
<dbReference type="EMBL" id="MGAG01000039">
    <property type="protein sequence ID" value="OGK39607.1"/>
    <property type="molecule type" value="Genomic_DNA"/>
</dbReference>
<feature type="transmembrane region" description="Helical" evidence="1">
    <location>
        <begin position="41"/>
        <end position="63"/>
    </location>
</feature>
<feature type="transmembrane region" description="Helical" evidence="1">
    <location>
        <begin position="153"/>
        <end position="175"/>
    </location>
</feature>
<feature type="transmembrane region" description="Helical" evidence="1">
    <location>
        <begin position="101"/>
        <end position="122"/>
    </location>
</feature>
<protein>
    <recommendedName>
        <fullName evidence="4">ECF transporter S component</fullName>
    </recommendedName>
</protein>
<accession>A0A1F7I8A9</accession>
<keyword evidence="1" id="KW-1133">Transmembrane helix</keyword>
<evidence type="ECO:0000256" key="1">
    <source>
        <dbReference type="SAM" id="Phobius"/>
    </source>
</evidence>
<evidence type="ECO:0000313" key="2">
    <source>
        <dbReference type="EMBL" id="OGK39607.1"/>
    </source>
</evidence>
<reference evidence="2 3" key="1">
    <citation type="journal article" date="2016" name="Nat. Commun.">
        <title>Thousands of microbial genomes shed light on interconnected biogeochemical processes in an aquifer system.</title>
        <authorList>
            <person name="Anantharaman K."/>
            <person name="Brown C.T."/>
            <person name="Hug L.A."/>
            <person name="Sharon I."/>
            <person name="Castelle C.J."/>
            <person name="Probst A.J."/>
            <person name="Thomas B.C."/>
            <person name="Singh A."/>
            <person name="Wilkins M.J."/>
            <person name="Karaoz U."/>
            <person name="Brodie E.L."/>
            <person name="Williams K.H."/>
            <person name="Hubbard S.S."/>
            <person name="Banfield J.F."/>
        </authorList>
    </citation>
    <scope>NUCLEOTIDE SEQUENCE [LARGE SCALE GENOMIC DNA]</scope>
</reference>
<organism evidence="2 3">
    <name type="scientific">Candidatus Roizmanbacteria bacterium RIFCSPLOWO2_01_FULL_37_12</name>
    <dbReference type="NCBI Taxonomy" id="1802056"/>
    <lineage>
        <taxon>Bacteria</taxon>
        <taxon>Candidatus Roizmaniibacteriota</taxon>
    </lineage>
</organism>
<evidence type="ECO:0000313" key="3">
    <source>
        <dbReference type="Proteomes" id="UP000177698"/>
    </source>
</evidence>
<gene>
    <name evidence="2" type="ORF">A2954_02340</name>
</gene>
<dbReference type="Proteomes" id="UP000177698">
    <property type="component" value="Unassembled WGS sequence"/>
</dbReference>
<keyword evidence="1" id="KW-0472">Membrane</keyword>
<keyword evidence="1" id="KW-0812">Transmembrane</keyword>
<proteinExistence type="predicted"/>
<sequence>MENRDLLIKFKKILPVALVVASAVLARILPHPPNFAPVAGIALFSGSYLAGVNSFLLPLGIMFLSDLVIGFHSTMIYVYGSFFLIVLLGRLIKKNRSFIRLTGVSLTCSIIFFLITNFGVWLNGGIYAQNLTGLEQSYAMAIPFFKNTLLGDFFYTFALFYGFQLITLLLDNFAFSKESD</sequence>
<dbReference type="STRING" id="1802056.A2954_02340"/>
<evidence type="ECO:0008006" key="4">
    <source>
        <dbReference type="Google" id="ProtNLM"/>
    </source>
</evidence>